<name>A0A2Z4YUK7_RHILE</name>
<dbReference type="Proteomes" id="UP000251166">
    <property type="component" value="Plasmid unnamed3"/>
</dbReference>
<evidence type="ECO:0000313" key="1">
    <source>
        <dbReference type="EMBL" id="AXA44278.1"/>
    </source>
</evidence>
<geneLocation type="plasmid" evidence="1 2">
    <name>unnamed3</name>
</geneLocation>
<evidence type="ECO:0000313" key="2">
    <source>
        <dbReference type="Proteomes" id="UP000251166"/>
    </source>
</evidence>
<gene>
    <name evidence="1" type="ORF">DLJ82_6307</name>
</gene>
<sequence>MANEAKTHGTVPLNWEEVWYTNCPVVSASNVEEALGWTREEFKKIGVEYAYFRSVRENDWYPHYIHNLDNLIRVGGLFPPVHVHADIRRTRLLGATHVYEGGCMMVRARDDIYRMTDLRGRKIGLSKSLNTLKNDWWRVTEEQGIELMLRMNGMSRADVEIVEFPYADDWYGDPKMLVPFENPTELWLTRDHKHDLSVRPLEGALKNGLVDAIYNQSKYFQHLQEATGEFKAIEDLSRYPDWTLQSCNLPAVYTCSDVMAEQHPELVIAFLKGIIKVGRWCNEHKHAAAAILDRGTFYLDVEDTYRNISEVDMVPNLSPQNLAAVEVGKDFMLSHGYIKNDFDVRTWAAPEFLEKAAAELLEEEWKKRSMARLPEPTTLGKALTLRLG</sequence>
<evidence type="ECO:0008006" key="3">
    <source>
        <dbReference type="Google" id="ProtNLM"/>
    </source>
</evidence>
<protein>
    <recommendedName>
        <fullName evidence="3">ABC transporter substrate-binding protein</fullName>
    </recommendedName>
</protein>
<proteinExistence type="predicted"/>
<keyword evidence="1" id="KW-0614">Plasmid</keyword>
<dbReference type="RefSeq" id="WP_112908153.1">
    <property type="nucleotide sequence ID" value="NZ_CP030763.1"/>
</dbReference>
<dbReference type="Gene3D" id="3.40.190.270">
    <property type="match status" value="1"/>
</dbReference>
<dbReference type="SUPFAM" id="SSF53850">
    <property type="entry name" value="Periplasmic binding protein-like II"/>
    <property type="match status" value="1"/>
</dbReference>
<organism evidence="1 2">
    <name type="scientific">Rhizobium leguminosarum</name>
    <dbReference type="NCBI Taxonomy" id="384"/>
    <lineage>
        <taxon>Bacteria</taxon>
        <taxon>Pseudomonadati</taxon>
        <taxon>Pseudomonadota</taxon>
        <taxon>Alphaproteobacteria</taxon>
        <taxon>Hyphomicrobiales</taxon>
        <taxon>Rhizobiaceae</taxon>
        <taxon>Rhizobium/Agrobacterium group</taxon>
        <taxon>Rhizobium</taxon>
    </lineage>
</organism>
<dbReference type="PANTHER" id="PTHR30024">
    <property type="entry name" value="ALIPHATIC SULFONATES-BINDING PROTEIN-RELATED"/>
    <property type="match status" value="1"/>
</dbReference>
<dbReference type="PANTHER" id="PTHR30024:SF45">
    <property type="entry name" value="ABC TRANSPORTER SUBSTRATE-BINDING PROTEIN"/>
    <property type="match status" value="1"/>
</dbReference>
<dbReference type="AlphaFoldDB" id="A0A2Z4YUK7"/>
<reference evidence="1 2" key="1">
    <citation type="submission" date="2018-07" db="EMBL/GenBank/DDBJ databases">
        <title>Rhizobium leguminosarum strain:ATCC 14479 Genome sequencing and assembly.</title>
        <authorList>
            <person name="Chakraborty R."/>
        </authorList>
    </citation>
    <scope>NUCLEOTIDE SEQUENCE [LARGE SCALE GENOMIC DNA]</scope>
    <source>
        <strain evidence="1 2">ATCC 14479</strain>
        <plasmid evidence="2">Plasmid unnamed3</plasmid>
    </source>
</reference>
<dbReference type="EMBL" id="CP030763">
    <property type="protein sequence ID" value="AXA44278.1"/>
    <property type="molecule type" value="Genomic_DNA"/>
</dbReference>
<dbReference type="Gene3D" id="3.40.190.10">
    <property type="entry name" value="Periplasmic binding protein-like II"/>
    <property type="match status" value="1"/>
</dbReference>
<accession>A0A2Z4YUK7</accession>